<dbReference type="EMBL" id="BOMV01000056">
    <property type="protein sequence ID" value="GIE97341.1"/>
    <property type="molecule type" value="Genomic_DNA"/>
</dbReference>
<proteinExistence type="predicted"/>
<name>A0A919MRL7_9ACTN</name>
<gene>
    <name evidence="1" type="ORF">Ari01nite_48060</name>
</gene>
<sequence length="185" mass="20741">MTRAVWPRVMVTGHRSEHLDPVARAWVPGELRRLAAGLRADRGTTTGVSGMAIGADLWWADAVVDAGLRLEAHVPFPQQPDGWTPADRAEWERLLGHAAHVVTYGTGFHVRHLLARNWGMVQRSDQVVAVWVRGRPGGTRSAIEYAVRRGLRPLWVDPVARVTTWPSVDSWWRMLAQKARPRRAA</sequence>
<comment type="caution">
    <text evidence="1">The sequence shown here is derived from an EMBL/GenBank/DDBJ whole genome shotgun (WGS) entry which is preliminary data.</text>
</comment>
<dbReference type="RefSeq" id="WP_203784177.1">
    <property type="nucleotide sequence ID" value="NZ_BOMV01000056.1"/>
</dbReference>
<organism evidence="1 2">
    <name type="scientific">Paractinoplanes rishiriensis</name>
    <dbReference type="NCBI Taxonomy" id="1050105"/>
    <lineage>
        <taxon>Bacteria</taxon>
        <taxon>Bacillati</taxon>
        <taxon>Actinomycetota</taxon>
        <taxon>Actinomycetes</taxon>
        <taxon>Micromonosporales</taxon>
        <taxon>Micromonosporaceae</taxon>
        <taxon>Paractinoplanes</taxon>
    </lineage>
</organism>
<keyword evidence="2" id="KW-1185">Reference proteome</keyword>
<dbReference type="Gene3D" id="3.40.50.450">
    <property type="match status" value="1"/>
</dbReference>
<dbReference type="Proteomes" id="UP000636960">
    <property type="component" value="Unassembled WGS sequence"/>
</dbReference>
<accession>A0A919MRL7</accession>
<evidence type="ECO:0000313" key="2">
    <source>
        <dbReference type="Proteomes" id="UP000636960"/>
    </source>
</evidence>
<protein>
    <submittedName>
        <fullName evidence="1">Uncharacterized protein</fullName>
    </submittedName>
</protein>
<evidence type="ECO:0000313" key="1">
    <source>
        <dbReference type="EMBL" id="GIE97341.1"/>
    </source>
</evidence>
<dbReference type="AlphaFoldDB" id="A0A919MRL7"/>
<reference evidence="1" key="1">
    <citation type="submission" date="2021-01" db="EMBL/GenBank/DDBJ databases">
        <title>Whole genome shotgun sequence of Actinoplanes rishiriensis NBRC 108556.</title>
        <authorList>
            <person name="Komaki H."/>
            <person name="Tamura T."/>
        </authorList>
    </citation>
    <scope>NUCLEOTIDE SEQUENCE</scope>
    <source>
        <strain evidence="1">NBRC 108556</strain>
    </source>
</reference>
<dbReference type="SUPFAM" id="SSF102405">
    <property type="entry name" value="MCP/YpsA-like"/>
    <property type="match status" value="1"/>
</dbReference>